<comment type="caution">
    <text evidence="5">The sequence shown here is derived from an EMBL/GenBank/DDBJ whole genome shotgun (WGS) entry which is preliminary data.</text>
</comment>
<dbReference type="InterPro" id="IPR028082">
    <property type="entry name" value="Peripla_BP_I"/>
</dbReference>
<dbReference type="Gene3D" id="3.40.50.2300">
    <property type="match status" value="1"/>
</dbReference>
<dbReference type="EMBL" id="WJQT01000026">
    <property type="protein sequence ID" value="MRJ48333.1"/>
    <property type="molecule type" value="Genomic_DNA"/>
</dbReference>
<sequence length="112" mass="11977">MYIETSTFSHSFRGGIKMNRKMKLVVSGIMVIMIGFISGCSGTSKDSNVIRIGSMFELTGSAAEYGISMNNAVNDINEAGGVDGKLIEVVERDIASDEAQAAQTAMALLNQY</sequence>
<dbReference type="Proteomes" id="UP000440066">
    <property type="component" value="Unassembled WGS sequence"/>
</dbReference>
<evidence type="ECO:0000256" key="2">
    <source>
        <dbReference type="ARBA" id="ARBA00022729"/>
    </source>
</evidence>
<keyword evidence="3" id="KW-0812">Transmembrane</keyword>
<dbReference type="SUPFAM" id="SSF53822">
    <property type="entry name" value="Periplasmic binding protein-like I"/>
    <property type="match status" value="1"/>
</dbReference>
<reference evidence="5 6" key="1">
    <citation type="submission" date="2019-11" db="EMBL/GenBank/DDBJ databases">
        <title>Characterisation of Fundicoccus ignavus gen. nov. sp. nov., a novel genus of the family Aerococcaceae from bulk tank milk.</title>
        <authorList>
            <person name="Siebert A."/>
            <person name="Huptas C."/>
            <person name="Wenning M."/>
            <person name="Scherer S."/>
            <person name="Doll E.V."/>
        </authorList>
    </citation>
    <scope>NUCLEOTIDE SEQUENCE [LARGE SCALE GENOMIC DNA]</scope>
    <source>
        <strain evidence="5 6">DSM 109652</strain>
    </source>
</reference>
<evidence type="ECO:0000259" key="4">
    <source>
        <dbReference type="Pfam" id="PF13458"/>
    </source>
</evidence>
<keyword evidence="3" id="KW-1133">Transmembrane helix</keyword>
<dbReference type="PANTHER" id="PTHR30483:SF6">
    <property type="entry name" value="PERIPLASMIC BINDING PROTEIN OF ABC TRANSPORTER FOR NATURAL AMINO ACIDS"/>
    <property type="match status" value="1"/>
</dbReference>
<accession>A0A844CBT5</accession>
<organism evidence="5 6">
    <name type="scientific">Fundicoccus ignavus</name>
    <dbReference type="NCBI Taxonomy" id="2664442"/>
    <lineage>
        <taxon>Bacteria</taxon>
        <taxon>Bacillati</taxon>
        <taxon>Bacillota</taxon>
        <taxon>Bacilli</taxon>
        <taxon>Lactobacillales</taxon>
        <taxon>Aerococcaceae</taxon>
        <taxon>Fundicoccus</taxon>
    </lineage>
</organism>
<dbReference type="AlphaFoldDB" id="A0A844CBT5"/>
<dbReference type="InterPro" id="IPR028081">
    <property type="entry name" value="Leu-bd"/>
</dbReference>
<keyword evidence="3" id="KW-0472">Membrane</keyword>
<evidence type="ECO:0000256" key="1">
    <source>
        <dbReference type="ARBA" id="ARBA00010062"/>
    </source>
</evidence>
<dbReference type="PANTHER" id="PTHR30483">
    <property type="entry name" value="LEUCINE-SPECIFIC-BINDING PROTEIN"/>
    <property type="match status" value="1"/>
</dbReference>
<feature type="transmembrane region" description="Helical" evidence="3">
    <location>
        <begin position="21"/>
        <end position="39"/>
    </location>
</feature>
<proteinExistence type="inferred from homology"/>
<evidence type="ECO:0000313" key="6">
    <source>
        <dbReference type="Proteomes" id="UP000440066"/>
    </source>
</evidence>
<keyword evidence="2" id="KW-0732">Signal</keyword>
<protein>
    <submittedName>
        <fullName evidence="5">ABC transporter substrate-binding protein</fullName>
    </submittedName>
</protein>
<feature type="domain" description="Leucine-binding protein" evidence="4">
    <location>
        <begin position="50"/>
        <end position="111"/>
    </location>
</feature>
<dbReference type="Pfam" id="PF13458">
    <property type="entry name" value="Peripla_BP_6"/>
    <property type="match status" value="1"/>
</dbReference>
<comment type="similarity">
    <text evidence="1">Belongs to the leucine-binding protein family.</text>
</comment>
<evidence type="ECO:0000313" key="5">
    <source>
        <dbReference type="EMBL" id="MRJ48333.1"/>
    </source>
</evidence>
<name>A0A844CBT5_9LACT</name>
<evidence type="ECO:0000256" key="3">
    <source>
        <dbReference type="SAM" id="Phobius"/>
    </source>
</evidence>
<dbReference type="InterPro" id="IPR051010">
    <property type="entry name" value="BCAA_transport"/>
</dbReference>
<gene>
    <name evidence="5" type="ORF">GF867_12320</name>
</gene>